<feature type="domain" description="BTB" evidence="2">
    <location>
        <begin position="47"/>
        <end position="117"/>
    </location>
</feature>
<dbReference type="InterPro" id="IPR011705">
    <property type="entry name" value="BACK"/>
</dbReference>
<dbReference type="SUPFAM" id="SSF54695">
    <property type="entry name" value="POZ domain"/>
    <property type="match status" value="1"/>
</dbReference>
<dbReference type="Gene3D" id="3.30.710.10">
    <property type="entry name" value="Potassium Channel Kv1.1, Chain A"/>
    <property type="match status" value="1"/>
</dbReference>
<reference evidence="3" key="1">
    <citation type="submission" date="2022-07" db="EMBL/GenBank/DDBJ databases">
        <authorList>
            <person name="Trinca V."/>
            <person name="Uliana J.V.C."/>
            <person name="Torres T.T."/>
            <person name="Ward R.J."/>
            <person name="Monesi N."/>
        </authorList>
    </citation>
    <scope>NUCLEOTIDE SEQUENCE</scope>
    <source>
        <strain evidence="3">HSMRA1968</strain>
        <tissue evidence="3">Whole embryos</tissue>
    </source>
</reference>
<sequence>MFLQERMDDSSGHDQDQDSRDSSVVEMNNATSVLHKIATLYAEQLMSDICLVVGNRRYPAHRVILCASSEVFQVMLMNPEWSECRESVIELKEEPLCSEVFPQFLKYLYVGQIRISLQTVMPMLALADKYNIRDLVQLCVDYMMKHISKAATQGFLVSWLHYTISLSPYHQEVTEALQKFLKWNLNIVADSKDFVDMDINILIVLLQQNDLVLRNEYDLFCYIENWISHKNALIHNDSTLTDDEKQTHIKQIIENIIVHIRFPMMTPSELANLLLRPIIKLHTKFCVDQISIGMSYHSGQEDRVARIRATEAGALQFTPRLYTSDLYGLSMKLPNFESIENYQTFAACFFSQCNLSEFSQNNLSECQEDQMQWNIDFYPRGIKYSKAQMINLFNSAVEVPETILRTIRLSVTCKRDLKTEQRFKVGVLITGVQNKISHIRTVHVRTHYFSKENRILNMDNLLPYDELALGSIKLSSHLIGTERNTLSLQIIIAPMGPYVCHDTPPFEFK</sequence>
<evidence type="ECO:0000259" key="2">
    <source>
        <dbReference type="PROSITE" id="PS50097"/>
    </source>
</evidence>
<accession>A0A9Q0MM80</accession>
<dbReference type="PANTHER" id="PTHR24410:SF41">
    <property type="entry name" value="HL07962P"/>
    <property type="match status" value="1"/>
</dbReference>
<dbReference type="InterPro" id="IPR011333">
    <property type="entry name" value="SKP1/BTB/POZ_sf"/>
</dbReference>
<gene>
    <name evidence="3" type="primary">btbd17</name>
    <name evidence="3" type="ORF">Bhyg_15519</name>
</gene>
<dbReference type="InterPro" id="IPR000210">
    <property type="entry name" value="BTB/POZ_dom"/>
</dbReference>
<dbReference type="EMBL" id="WJQU01002123">
    <property type="protein sequence ID" value="KAJ6633286.1"/>
    <property type="molecule type" value="Genomic_DNA"/>
</dbReference>
<dbReference type="Pfam" id="PF23651">
    <property type="entry name" value="TRAF_BTBD17"/>
    <property type="match status" value="1"/>
</dbReference>
<protein>
    <submittedName>
        <fullName evidence="3">BTB/POZ domain-containing protein 17</fullName>
    </submittedName>
</protein>
<keyword evidence="4" id="KW-1185">Reference proteome</keyword>
<dbReference type="Gene3D" id="1.25.40.420">
    <property type="match status" value="1"/>
</dbReference>
<dbReference type="Pfam" id="PF00651">
    <property type="entry name" value="BTB"/>
    <property type="match status" value="1"/>
</dbReference>
<feature type="region of interest" description="Disordered" evidence="1">
    <location>
        <begin position="1"/>
        <end position="24"/>
    </location>
</feature>
<dbReference type="SMART" id="SM00875">
    <property type="entry name" value="BACK"/>
    <property type="match status" value="1"/>
</dbReference>
<comment type="caution">
    <text evidence="3">The sequence shown here is derived from an EMBL/GenBank/DDBJ whole genome shotgun (WGS) entry which is preliminary data.</text>
</comment>
<dbReference type="Pfam" id="PF07707">
    <property type="entry name" value="BACK"/>
    <property type="match status" value="1"/>
</dbReference>
<evidence type="ECO:0000256" key="1">
    <source>
        <dbReference type="SAM" id="MobiDB-lite"/>
    </source>
</evidence>
<dbReference type="OrthoDB" id="2359033at2759"/>
<dbReference type="Proteomes" id="UP001151699">
    <property type="component" value="Unassembled WGS sequence"/>
</dbReference>
<dbReference type="InterPro" id="IPR051481">
    <property type="entry name" value="BTB-POZ/Galectin-3-binding"/>
</dbReference>
<proteinExistence type="predicted"/>
<name>A0A9Q0MM80_9DIPT</name>
<dbReference type="PANTHER" id="PTHR24410">
    <property type="entry name" value="HL07962P-RELATED"/>
    <property type="match status" value="1"/>
</dbReference>
<dbReference type="InterPro" id="IPR056184">
    <property type="entry name" value="TRAF_BTBD17"/>
</dbReference>
<organism evidence="3 4">
    <name type="scientific">Pseudolycoriella hygida</name>
    <dbReference type="NCBI Taxonomy" id="35572"/>
    <lineage>
        <taxon>Eukaryota</taxon>
        <taxon>Metazoa</taxon>
        <taxon>Ecdysozoa</taxon>
        <taxon>Arthropoda</taxon>
        <taxon>Hexapoda</taxon>
        <taxon>Insecta</taxon>
        <taxon>Pterygota</taxon>
        <taxon>Neoptera</taxon>
        <taxon>Endopterygota</taxon>
        <taxon>Diptera</taxon>
        <taxon>Nematocera</taxon>
        <taxon>Sciaroidea</taxon>
        <taxon>Sciaridae</taxon>
        <taxon>Pseudolycoriella</taxon>
    </lineage>
</organism>
<dbReference type="CDD" id="cd18292">
    <property type="entry name" value="BTB_POZ_BTBD17"/>
    <property type="match status" value="1"/>
</dbReference>
<dbReference type="PROSITE" id="PS50097">
    <property type="entry name" value="BTB"/>
    <property type="match status" value="1"/>
</dbReference>
<evidence type="ECO:0000313" key="4">
    <source>
        <dbReference type="Proteomes" id="UP001151699"/>
    </source>
</evidence>
<dbReference type="SMART" id="SM00225">
    <property type="entry name" value="BTB"/>
    <property type="match status" value="1"/>
</dbReference>
<dbReference type="AlphaFoldDB" id="A0A9Q0MM80"/>
<feature type="compositionally biased region" description="Basic and acidic residues" evidence="1">
    <location>
        <begin position="1"/>
        <end position="23"/>
    </location>
</feature>
<dbReference type="CDD" id="cd18493">
    <property type="entry name" value="BACK_BTBD17"/>
    <property type="match status" value="1"/>
</dbReference>
<evidence type="ECO:0000313" key="3">
    <source>
        <dbReference type="EMBL" id="KAJ6633286.1"/>
    </source>
</evidence>